<sequence>MEILPLATCDQAAQLESALSRTAASLKAPLILPMPYNQAFDLLYLGLAQDSQVSSQAPESKSSNDRN</sequence>
<dbReference type="AlphaFoldDB" id="A0AAD4XF23"/>
<accession>A0AAD4XF23</accession>
<evidence type="ECO:0000313" key="2">
    <source>
        <dbReference type="Proteomes" id="UP001202328"/>
    </source>
</evidence>
<gene>
    <name evidence="1" type="ORF">MKW98_009540</name>
</gene>
<evidence type="ECO:0000313" key="1">
    <source>
        <dbReference type="EMBL" id="KAI3906632.1"/>
    </source>
</evidence>
<protein>
    <submittedName>
        <fullName evidence="1">Uncharacterized protein</fullName>
    </submittedName>
</protein>
<proteinExistence type="predicted"/>
<reference evidence="1" key="1">
    <citation type="submission" date="2022-04" db="EMBL/GenBank/DDBJ databases">
        <title>A functionally conserved STORR gene fusion in Papaver species that diverged 16.8 million years ago.</title>
        <authorList>
            <person name="Catania T."/>
        </authorList>
    </citation>
    <scope>NUCLEOTIDE SEQUENCE</scope>
    <source>
        <strain evidence="1">S-188037</strain>
    </source>
</reference>
<comment type="caution">
    <text evidence="1">The sequence shown here is derived from an EMBL/GenBank/DDBJ whole genome shotgun (WGS) entry which is preliminary data.</text>
</comment>
<dbReference type="EMBL" id="JAJJMB010010755">
    <property type="protein sequence ID" value="KAI3906632.1"/>
    <property type="molecule type" value="Genomic_DNA"/>
</dbReference>
<name>A0AAD4XF23_9MAGN</name>
<keyword evidence="2" id="KW-1185">Reference proteome</keyword>
<organism evidence="1 2">
    <name type="scientific">Papaver atlanticum</name>
    <dbReference type="NCBI Taxonomy" id="357466"/>
    <lineage>
        <taxon>Eukaryota</taxon>
        <taxon>Viridiplantae</taxon>
        <taxon>Streptophyta</taxon>
        <taxon>Embryophyta</taxon>
        <taxon>Tracheophyta</taxon>
        <taxon>Spermatophyta</taxon>
        <taxon>Magnoliopsida</taxon>
        <taxon>Ranunculales</taxon>
        <taxon>Papaveraceae</taxon>
        <taxon>Papaveroideae</taxon>
        <taxon>Papaver</taxon>
    </lineage>
</organism>
<dbReference type="Proteomes" id="UP001202328">
    <property type="component" value="Unassembled WGS sequence"/>
</dbReference>